<gene>
    <name evidence="2" type="ORF">OXX778_LOCUS11356</name>
</gene>
<evidence type="ECO:0000313" key="2">
    <source>
        <dbReference type="EMBL" id="CAF0900121.1"/>
    </source>
</evidence>
<comment type="caution">
    <text evidence="2">The sequence shown here is derived from an EMBL/GenBank/DDBJ whole genome shotgun (WGS) entry which is preliminary data.</text>
</comment>
<sequence length="35" mass="3767">MTPTSVKSKNSSEGNHIQFPESNLTQSSSQSSPMI</sequence>
<accession>A0A813ZLK9</accession>
<keyword evidence="3" id="KW-1185">Reference proteome</keyword>
<protein>
    <submittedName>
        <fullName evidence="2">Uncharacterized protein</fullName>
    </submittedName>
</protein>
<organism evidence="2 3">
    <name type="scientific">Brachionus calyciflorus</name>
    <dbReference type="NCBI Taxonomy" id="104777"/>
    <lineage>
        <taxon>Eukaryota</taxon>
        <taxon>Metazoa</taxon>
        <taxon>Spiralia</taxon>
        <taxon>Gnathifera</taxon>
        <taxon>Rotifera</taxon>
        <taxon>Eurotatoria</taxon>
        <taxon>Monogononta</taxon>
        <taxon>Pseudotrocha</taxon>
        <taxon>Ploima</taxon>
        <taxon>Brachionidae</taxon>
        <taxon>Brachionus</taxon>
    </lineage>
</organism>
<evidence type="ECO:0000256" key="1">
    <source>
        <dbReference type="SAM" id="MobiDB-lite"/>
    </source>
</evidence>
<name>A0A813ZLK9_9BILA</name>
<feature type="non-terminal residue" evidence="2">
    <location>
        <position position="35"/>
    </location>
</feature>
<feature type="region of interest" description="Disordered" evidence="1">
    <location>
        <begin position="1"/>
        <end position="35"/>
    </location>
</feature>
<dbReference type="AlphaFoldDB" id="A0A813ZLK9"/>
<feature type="compositionally biased region" description="Low complexity" evidence="1">
    <location>
        <begin position="26"/>
        <end position="35"/>
    </location>
</feature>
<proteinExistence type="predicted"/>
<dbReference type="Proteomes" id="UP000663879">
    <property type="component" value="Unassembled WGS sequence"/>
</dbReference>
<evidence type="ECO:0000313" key="3">
    <source>
        <dbReference type="Proteomes" id="UP000663879"/>
    </source>
</evidence>
<dbReference type="EMBL" id="CAJNOC010001914">
    <property type="protein sequence ID" value="CAF0900121.1"/>
    <property type="molecule type" value="Genomic_DNA"/>
</dbReference>
<reference evidence="2" key="1">
    <citation type="submission" date="2021-02" db="EMBL/GenBank/DDBJ databases">
        <authorList>
            <person name="Nowell W R."/>
        </authorList>
    </citation>
    <scope>NUCLEOTIDE SEQUENCE</scope>
    <source>
        <strain evidence="2">Ploen Becks lab</strain>
    </source>
</reference>
<feature type="compositionally biased region" description="Polar residues" evidence="1">
    <location>
        <begin position="1"/>
        <end position="25"/>
    </location>
</feature>